<feature type="domain" description="ABC-2 type transporter transmembrane" evidence="6">
    <location>
        <begin position="46"/>
        <end position="235"/>
    </location>
</feature>
<name>A0ABM6LPF0_9BACI</name>
<sequence length="248" mass="28155">MKFLRMIKFDMLNIVRNPTLLFANTIFPFILIAMMGFVTKNNFGGNTVSSYDYYGVNMTIFSAMLITMTAANTFMEEKVKKGNIRMVYAPVSRASIYLSKLLSTYIFGTVCYCSVLFLGQTLFHLNLGGRYLPYLMLLIDALVLFGCCFGTMFCCIFKNEERANGIMQIPVAFFVFFGGVFFGIHRLGEMINSISIFSPVYWVSECAFRLIYDHDFSIFLPVTLCLLLASIVCTAVCHIAFKPEEYVC</sequence>
<organism evidence="7 8">
    <name type="scientific">Bacillus sonorensis</name>
    <dbReference type="NCBI Taxonomy" id="119858"/>
    <lineage>
        <taxon>Bacteria</taxon>
        <taxon>Bacillati</taxon>
        <taxon>Bacillota</taxon>
        <taxon>Bacilli</taxon>
        <taxon>Bacillales</taxon>
        <taxon>Bacillaceae</taxon>
        <taxon>Bacillus</taxon>
    </lineage>
</organism>
<keyword evidence="3 5" id="KW-1133">Transmembrane helix</keyword>
<evidence type="ECO:0000313" key="8">
    <source>
        <dbReference type="Proteomes" id="UP000196877"/>
    </source>
</evidence>
<dbReference type="Proteomes" id="UP000196877">
    <property type="component" value="Chromosome"/>
</dbReference>
<accession>A0ABM6LPF0</accession>
<dbReference type="InterPro" id="IPR013525">
    <property type="entry name" value="ABC2_TM"/>
</dbReference>
<protein>
    <recommendedName>
        <fullName evidence="6">ABC-2 type transporter transmembrane domain-containing protein</fullName>
    </recommendedName>
</protein>
<evidence type="ECO:0000256" key="2">
    <source>
        <dbReference type="ARBA" id="ARBA00022692"/>
    </source>
</evidence>
<keyword evidence="4 5" id="KW-0472">Membrane</keyword>
<evidence type="ECO:0000256" key="4">
    <source>
        <dbReference type="ARBA" id="ARBA00023136"/>
    </source>
</evidence>
<dbReference type="GeneID" id="92851256"/>
<keyword evidence="8" id="KW-1185">Reference proteome</keyword>
<evidence type="ECO:0000256" key="1">
    <source>
        <dbReference type="ARBA" id="ARBA00004141"/>
    </source>
</evidence>
<dbReference type="PIRSF" id="PIRSF006648">
    <property type="entry name" value="DrrB"/>
    <property type="match status" value="1"/>
</dbReference>
<dbReference type="EMBL" id="CP021920">
    <property type="protein sequence ID" value="ASB91316.1"/>
    <property type="molecule type" value="Genomic_DNA"/>
</dbReference>
<evidence type="ECO:0000313" key="7">
    <source>
        <dbReference type="EMBL" id="ASB91316.1"/>
    </source>
</evidence>
<reference evidence="7 8" key="1">
    <citation type="submission" date="2017-06" db="EMBL/GenBank/DDBJ databases">
        <title>Genome sequence of Bacillus sonorensis strain SRCM101395.</title>
        <authorList>
            <person name="Cho S.H."/>
        </authorList>
    </citation>
    <scope>NUCLEOTIDE SEQUENCE [LARGE SCALE GENOMIC DNA]</scope>
    <source>
        <strain evidence="7 8">SRCM101395</strain>
    </source>
</reference>
<feature type="transmembrane region" description="Helical" evidence="5">
    <location>
        <begin position="58"/>
        <end position="75"/>
    </location>
</feature>
<proteinExistence type="predicted"/>
<feature type="transmembrane region" description="Helical" evidence="5">
    <location>
        <begin position="20"/>
        <end position="38"/>
    </location>
</feature>
<feature type="transmembrane region" description="Helical" evidence="5">
    <location>
        <begin position="96"/>
        <end position="119"/>
    </location>
</feature>
<evidence type="ECO:0000256" key="3">
    <source>
        <dbReference type="ARBA" id="ARBA00022989"/>
    </source>
</evidence>
<dbReference type="RefSeq" id="WP_006639989.1">
    <property type="nucleotide sequence ID" value="NZ_BORD01000008.1"/>
</dbReference>
<comment type="subcellular location">
    <subcellularLocation>
        <location evidence="1">Membrane</location>
        <topology evidence="1">Multi-pass membrane protein</topology>
    </subcellularLocation>
</comment>
<feature type="transmembrane region" description="Helical" evidence="5">
    <location>
        <begin position="131"/>
        <end position="157"/>
    </location>
</feature>
<evidence type="ECO:0000259" key="6">
    <source>
        <dbReference type="Pfam" id="PF12698"/>
    </source>
</evidence>
<feature type="transmembrane region" description="Helical" evidence="5">
    <location>
        <begin position="169"/>
        <end position="188"/>
    </location>
</feature>
<keyword evidence="2 5" id="KW-0812">Transmembrane</keyword>
<evidence type="ECO:0000256" key="5">
    <source>
        <dbReference type="SAM" id="Phobius"/>
    </source>
</evidence>
<dbReference type="InterPro" id="IPR000412">
    <property type="entry name" value="ABC_2_transport"/>
</dbReference>
<dbReference type="PANTHER" id="PTHR43027">
    <property type="entry name" value="DOXORUBICIN RESISTANCE ABC TRANSPORTER PERMEASE PROTEIN DRRC-RELATED"/>
    <property type="match status" value="1"/>
</dbReference>
<gene>
    <name evidence="7" type="ORF">S101395_04828</name>
</gene>
<dbReference type="InterPro" id="IPR052902">
    <property type="entry name" value="ABC-2_transporter"/>
</dbReference>
<dbReference type="PANTHER" id="PTHR43027:SF1">
    <property type="entry name" value="DOXORUBICIN RESISTANCE ABC TRANSPORTER PERMEASE PROTEIN DRRC-RELATED"/>
    <property type="match status" value="1"/>
</dbReference>
<dbReference type="Pfam" id="PF12698">
    <property type="entry name" value="ABC2_membrane_3"/>
    <property type="match status" value="1"/>
</dbReference>
<feature type="transmembrane region" description="Helical" evidence="5">
    <location>
        <begin position="219"/>
        <end position="241"/>
    </location>
</feature>